<dbReference type="GO" id="GO:0003700">
    <property type="term" value="F:DNA-binding transcription factor activity"/>
    <property type="evidence" value="ECO:0007669"/>
    <property type="project" value="InterPro"/>
</dbReference>
<dbReference type="InterPro" id="IPR039422">
    <property type="entry name" value="MarR/SlyA-like"/>
</dbReference>
<accession>A0A3S1AB99</accession>
<reference evidence="2" key="1">
    <citation type="submission" date="2018-12" db="EMBL/GenBank/DDBJ databases">
        <authorList>
            <person name="Will S."/>
            <person name="Neumann-Schaal M."/>
            <person name="Henke P."/>
        </authorList>
    </citation>
    <scope>NUCLEOTIDE SEQUENCE</scope>
    <source>
        <strain evidence="2">PCC 7102</strain>
    </source>
</reference>
<dbReference type="Proteomes" id="UP000271624">
    <property type="component" value="Unassembled WGS sequence"/>
</dbReference>
<dbReference type="Gene3D" id="1.10.10.10">
    <property type="entry name" value="Winged helix-like DNA-binding domain superfamily/Winged helix DNA-binding domain"/>
    <property type="match status" value="1"/>
</dbReference>
<dbReference type="PROSITE" id="PS50995">
    <property type="entry name" value="HTH_MARR_2"/>
    <property type="match status" value="1"/>
</dbReference>
<dbReference type="EMBL" id="RSCL01000033">
    <property type="protein sequence ID" value="RUS97427.1"/>
    <property type="molecule type" value="Genomic_DNA"/>
</dbReference>
<evidence type="ECO:0000259" key="1">
    <source>
        <dbReference type="PROSITE" id="PS50995"/>
    </source>
</evidence>
<dbReference type="PANTHER" id="PTHR33164">
    <property type="entry name" value="TRANSCRIPTIONAL REGULATOR, MARR FAMILY"/>
    <property type="match status" value="1"/>
</dbReference>
<dbReference type="InterPro" id="IPR000835">
    <property type="entry name" value="HTH_MarR-typ"/>
</dbReference>
<organism evidence="2 3">
    <name type="scientific">Dulcicalothrix desertica PCC 7102</name>
    <dbReference type="NCBI Taxonomy" id="232991"/>
    <lineage>
        <taxon>Bacteria</taxon>
        <taxon>Bacillati</taxon>
        <taxon>Cyanobacteriota</taxon>
        <taxon>Cyanophyceae</taxon>
        <taxon>Nostocales</taxon>
        <taxon>Calotrichaceae</taxon>
        <taxon>Dulcicalothrix</taxon>
    </lineage>
</organism>
<dbReference type="InterPro" id="IPR036390">
    <property type="entry name" value="WH_DNA-bd_sf"/>
</dbReference>
<evidence type="ECO:0000313" key="2">
    <source>
        <dbReference type="EMBL" id="RUS97427.1"/>
    </source>
</evidence>
<evidence type="ECO:0000313" key="3">
    <source>
        <dbReference type="Proteomes" id="UP000271624"/>
    </source>
</evidence>
<proteinExistence type="predicted"/>
<protein>
    <recommendedName>
        <fullName evidence="1">HTH marR-type domain-containing protein</fullName>
    </recommendedName>
</protein>
<reference evidence="2" key="2">
    <citation type="journal article" date="2019" name="Genome Biol. Evol.">
        <title>Day and night: Metabolic profiles and evolutionary relationships of six axenic non-marine cyanobacteria.</title>
        <authorList>
            <person name="Will S.E."/>
            <person name="Henke P."/>
            <person name="Boedeker C."/>
            <person name="Huang S."/>
            <person name="Brinkmann H."/>
            <person name="Rohde M."/>
            <person name="Jarek M."/>
            <person name="Friedl T."/>
            <person name="Seufert S."/>
            <person name="Schumacher M."/>
            <person name="Overmann J."/>
            <person name="Neumann-Schaal M."/>
            <person name="Petersen J."/>
        </authorList>
    </citation>
    <scope>NUCLEOTIDE SEQUENCE [LARGE SCALE GENOMIC DNA]</scope>
    <source>
        <strain evidence="2">PCC 7102</strain>
    </source>
</reference>
<dbReference type="SUPFAM" id="SSF46785">
    <property type="entry name" value="Winged helix' DNA-binding domain"/>
    <property type="match status" value="1"/>
</dbReference>
<dbReference type="InterPro" id="IPR036388">
    <property type="entry name" value="WH-like_DNA-bd_sf"/>
</dbReference>
<comment type="caution">
    <text evidence="2">The sequence shown here is derived from an EMBL/GenBank/DDBJ whole genome shotgun (WGS) entry which is preliminary data.</text>
</comment>
<sequence length="158" mass="17991">MYVANIFGGREHSLKVNQFINNRKIINVYRACAVLETVLDTALAPIGLTTAQWGSLRIIYENPGCSGADISRFAFVSPQASTTMLQRLEQAKLITRRPPKRGRVLETYLTQRGEELLREGDNIVDETEARFFSNFTPSEQKDFNEYLLRSIANLDFNK</sequence>
<keyword evidence="3" id="KW-1185">Reference proteome</keyword>
<dbReference type="RefSeq" id="WP_127086545.1">
    <property type="nucleotide sequence ID" value="NZ_RSCL01000033.1"/>
</dbReference>
<dbReference type="PANTHER" id="PTHR33164:SF43">
    <property type="entry name" value="HTH-TYPE TRANSCRIPTIONAL REPRESSOR YETL"/>
    <property type="match status" value="1"/>
</dbReference>
<name>A0A3S1AB99_9CYAN</name>
<feature type="domain" description="HTH marR-type" evidence="1">
    <location>
        <begin position="21"/>
        <end position="152"/>
    </location>
</feature>
<dbReference type="SMART" id="SM00347">
    <property type="entry name" value="HTH_MARR"/>
    <property type="match status" value="1"/>
</dbReference>
<dbReference type="GO" id="GO:0006950">
    <property type="term" value="P:response to stress"/>
    <property type="evidence" value="ECO:0007669"/>
    <property type="project" value="TreeGrafter"/>
</dbReference>
<gene>
    <name evidence="2" type="ORF">DSM106972_085300</name>
</gene>
<dbReference type="Pfam" id="PF12802">
    <property type="entry name" value="MarR_2"/>
    <property type="match status" value="1"/>
</dbReference>
<dbReference type="AlphaFoldDB" id="A0A3S1AB99"/>